<reference evidence="1 2" key="1">
    <citation type="journal article" date="2022" name="Nat. Plants">
        <title>Genomes of leafy and leafless Platanthera orchids illuminate the evolution of mycoheterotrophy.</title>
        <authorList>
            <person name="Li M.H."/>
            <person name="Liu K.W."/>
            <person name="Li Z."/>
            <person name="Lu H.C."/>
            <person name="Ye Q.L."/>
            <person name="Zhang D."/>
            <person name="Wang J.Y."/>
            <person name="Li Y.F."/>
            <person name="Zhong Z.M."/>
            <person name="Liu X."/>
            <person name="Yu X."/>
            <person name="Liu D.K."/>
            <person name="Tu X.D."/>
            <person name="Liu B."/>
            <person name="Hao Y."/>
            <person name="Liao X.Y."/>
            <person name="Jiang Y.T."/>
            <person name="Sun W.H."/>
            <person name="Chen J."/>
            <person name="Chen Y.Q."/>
            <person name="Ai Y."/>
            <person name="Zhai J.W."/>
            <person name="Wu S.S."/>
            <person name="Zhou Z."/>
            <person name="Hsiao Y.Y."/>
            <person name="Wu W.L."/>
            <person name="Chen Y.Y."/>
            <person name="Lin Y.F."/>
            <person name="Hsu J.L."/>
            <person name="Li C.Y."/>
            <person name="Wang Z.W."/>
            <person name="Zhao X."/>
            <person name="Zhong W.Y."/>
            <person name="Ma X.K."/>
            <person name="Ma L."/>
            <person name="Huang J."/>
            <person name="Chen G.Z."/>
            <person name="Huang M.Z."/>
            <person name="Huang L."/>
            <person name="Peng D.H."/>
            <person name="Luo Y.B."/>
            <person name="Zou S.Q."/>
            <person name="Chen S.P."/>
            <person name="Lan S."/>
            <person name="Tsai W.C."/>
            <person name="Van de Peer Y."/>
            <person name="Liu Z.J."/>
        </authorList>
    </citation>
    <scope>NUCLEOTIDE SEQUENCE [LARGE SCALE GENOMIC DNA]</scope>
    <source>
        <strain evidence="1">Lor288</strain>
    </source>
</reference>
<keyword evidence="2" id="KW-1185">Reference proteome</keyword>
<gene>
    <name evidence="1" type="ORF">KSP40_PGU001438</name>
</gene>
<proteinExistence type="predicted"/>
<accession>A0ABR2LHW7</accession>
<sequence>MVVGWRQALAGRTVSWEREVRCVESVVPVILFHLDGGVGDISHPRRHVFSSRLPLVGFKRRSFFRIFQKPVTGCCQPCTIISAFVFRKSGTAIQSYCPAITQYRRASKIPVASFDQYKYVGSCCVAIRTRGLGRVRVRLPHSPTPFRGARESASLYAPLATHSIVTLSECSFMITLAGCARASRLEASAGPTAPLACLPRLLDHAGLWSPLAPENL</sequence>
<protein>
    <submittedName>
        <fullName evidence="1">Uncharacterized protein</fullName>
    </submittedName>
</protein>
<organism evidence="1 2">
    <name type="scientific">Platanthera guangdongensis</name>
    <dbReference type="NCBI Taxonomy" id="2320717"/>
    <lineage>
        <taxon>Eukaryota</taxon>
        <taxon>Viridiplantae</taxon>
        <taxon>Streptophyta</taxon>
        <taxon>Embryophyta</taxon>
        <taxon>Tracheophyta</taxon>
        <taxon>Spermatophyta</taxon>
        <taxon>Magnoliopsida</taxon>
        <taxon>Liliopsida</taxon>
        <taxon>Asparagales</taxon>
        <taxon>Orchidaceae</taxon>
        <taxon>Orchidoideae</taxon>
        <taxon>Orchideae</taxon>
        <taxon>Orchidinae</taxon>
        <taxon>Platanthera</taxon>
    </lineage>
</organism>
<comment type="caution">
    <text evidence="1">The sequence shown here is derived from an EMBL/GenBank/DDBJ whole genome shotgun (WGS) entry which is preliminary data.</text>
</comment>
<dbReference type="Proteomes" id="UP001412067">
    <property type="component" value="Unassembled WGS sequence"/>
</dbReference>
<evidence type="ECO:0000313" key="1">
    <source>
        <dbReference type="EMBL" id="KAK8941712.1"/>
    </source>
</evidence>
<name>A0ABR2LHW7_9ASPA</name>
<evidence type="ECO:0000313" key="2">
    <source>
        <dbReference type="Proteomes" id="UP001412067"/>
    </source>
</evidence>
<dbReference type="EMBL" id="JBBWWR010000019">
    <property type="protein sequence ID" value="KAK8941712.1"/>
    <property type="molecule type" value="Genomic_DNA"/>
</dbReference>